<protein>
    <recommendedName>
        <fullName evidence="6">Mid2 domain-containing protein</fullName>
    </recommendedName>
</protein>
<proteinExistence type="predicted"/>
<evidence type="ECO:0000256" key="1">
    <source>
        <dbReference type="SAM" id="MobiDB-lite"/>
    </source>
</evidence>
<feature type="region of interest" description="Disordered" evidence="1">
    <location>
        <begin position="180"/>
        <end position="200"/>
    </location>
</feature>
<dbReference type="Proteomes" id="UP001056012">
    <property type="component" value="Chromosome 2"/>
</dbReference>
<dbReference type="AlphaFoldDB" id="A0A9Q8Z5C8"/>
<evidence type="ECO:0000313" key="4">
    <source>
        <dbReference type="EMBL" id="USP75960.1"/>
    </source>
</evidence>
<keyword evidence="2" id="KW-1133">Transmembrane helix</keyword>
<keyword evidence="3" id="KW-0732">Signal</keyword>
<evidence type="ECO:0000256" key="3">
    <source>
        <dbReference type="SAM" id="SignalP"/>
    </source>
</evidence>
<feature type="region of interest" description="Disordered" evidence="1">
    <location>
        <begin position="141"/>
        <end position="160"/>
    </location>
</feature>
<dbReference type="OrthoDB" id="3557178at2759"/>
<dbReference type="VEuPathDB" id="FungiDB:yc1106_03234"/>
<reference evidence="4" key="1">
    <citation type="submission" date="2021-12" db="EMBL/GenBank/DDBJ databases">
        <title>Curvularia clavata genome.</title>
        <authorList>
            <person name="Cao Y."/>
        </authorList>
    </citation>
    <scope>NUCLEOTIDE SEQUENCE</scope>
    <source>
        <strain evidence="4">Yc1106</strain>
    </source>
</reference>
<name>A0A9Q8Z5C8_CURCL</name>
<organism evidence="4 5">
    <name type="scientific">Curvularia clavata</name>
    <dbReference type="NCBI Taxonomy" id="95742"/>
    <lineage>
        <taxon>Eukaryota</taxon>
        <taxon>Fungi</taxon>
        <taxon>Dikarya</taxon>
        <taxon>Ascomycota</taxon>
        <taxon>Pezizomycotina</taxon>
        <taxon>Dothideomycetes</taxon>
        <taxon>Pleosporomycetidae</taxon>
        <taxon>Pleosporales</taxon>
        <taxon>Pleosporineae</taxon>
        <taxon>Pleosporaceae</taxon>
        <taxon>Curvularia</taxon>
    </lineage>
</organism>
<evidence type="ECO:0008006" key="6">
    <source>
        <dbReference type="Google" id="ProtNLM"/>
    </source>
</evidence>
<dbReference type="EMBL" id="CP089275">
    <property type="protein sequence ID" value="USP75960.1"/>
    <property type="molecule type" value="Genomic_DNA"/>
</dbReference>
<feature type="compositionally biased region" description="Low complexity" evidence="1">
    <location>
        <begin position="145"/>
        <end position="160"/>
    </location>
</feature>
<evidence type="ECO:0000313" key="5">
    <source>
        <dbReference type="Proteomes" id="UP001056012"/>
    </source>
</evidence>
<keyword evidence="2" id="KW-0472">Membrane</keyword>
<feature type="chain" id="PRO_5040291469" description="Mid2 domain-containing protein" evidence="3">
    <location>
        <begin position="27"/>
        <end position="288"/>
    </location>
</feature>
<gene>
    <name evidence="4" type="ORF">yc1106_03234</name>
</gene>
<feature type="signal peptide" evidence="3">
    <location>
        <begin position="1"/>
        <end position="26"/>
    </location>
</feature>
<sequence length="288" mass="30827">MLPNVQRTLTVIFLLIVRIRCQITSADSKFIGYYIAPNSVEPLYAGNAWVTSGSYAGDCNSSGRCPIATKCAKNLLHYDDDTVWTCGAGASCVEATIYATSPAGLPSAVNYACRMYWKAYTIYRELPATAEPMTTSFDTVTTALPDPTSTDPTSTDPTSTEAGVKTIFISVPAVTATSNTTATSSTNVATASTAASPQAPSLGQDKSWIAGVVIGPVFVIALVAAAVWVWRRRRAGQKGTAVELDGQSNNHWKAYPDYQQYHEKDSDGQVVELPSSRPPAELDTNGYR</sequence>
<feature type="transmembrane region" description="Helical" evidence="2">
    <location>
        <begin position="208"/>
        <end position="230"/>
    </location>
</feature>
<keyword evidence="2" id="KW-0812">Transmembrane</keyword>
<keyword evidence="5" id="KW-1185">Reference proteome</keyword>
<feature type="region of interest" description="Disordered" evidence="1">
    <location>
        <begin position="265"/>
        <end position="288"/>
    </location>
</feature>
<accession>A0A9Q8Z5C8</accession>
<evidence type="ECO:0000256" key="2">
    <source>
        <dbReference type="SAM" id="Phobius"/>
    </source>
</evidence>